<dbReference type="GO" id="GO:0003700">
    <property type="term" value="F:DNA-binding transcription factor activity"/>
    <property type="evidence" value="ECO:0007669"/>
    <property type="project" value="TreeGrafter"/>
</dbReference>
<proteinExistence type="predicted"/>
<evidence type="ECO:0000313" key="2">
    <source>
        <dbReference type="Proteomes" id="UP000233398"/>
    </source>
</evidence>
<gene>
    <name evidence="1" type="ORF">CWD77_02970</name>
</gene>
<organism evidence="1 2">
    <name type="scientific">Rhodohalobacter barkolensis</name>
    <dbReference type="NCBI Taxonomy" id="2053187"/>
    <lineage>
        <taxon>Bacteria</taxon>
        <taxon>Pseudomonadati</taxon>
        <taxon>Balneolota</taxon>
        <taxon>Balneolia</taxon>
        <taxon>Balneolales</taxon>
        <taxon>Balneolaceae</taxon>
        <taxon>Rhodohalobacter</taxon>
    </lineage>
</organism>
<accession>A0A2N0VJR8</accession>
<dbReference type="Proteomes" id="UP000233398">
    <property type="component" value="Unassembled WGS sequence"/>
</dbReference>
<dbReference type="PANTHER" id="PTHR33221:SF15">
    <property type="entry name" value="HTH-TYPE TRANSCRIPTIONAL REGULATOR YWGB-RELATED"/>
    <property type="match status" value="1"/>
</dbReference>
<dbReference type="PROSITE" id="PS51197">
    <property type="entry name" value="HTH_RRF2_2"/>
    <property type="match status" value="1"/>
</dbReference>
<keyword evidence="2" id="KW-1185">Reference proteome</keyword>
<dbReference type="RefSeq" id="WP_101071736.1">
    <property type="nucleotide sequence ID" value="NZ_PISP01000001.1"/>
</dbReference>
<dbReference type="SUPFAM" id="SSF46785">
    <property type="entry name" value="Winged helix' DNA-binding domain"/>
    <property type="match status" value="1"/>
</dbReference>
<dbReference type="InterPro" id="IPR030489">
    <property type="entry name" value="TR_Rrf2-type_CS"/>
</dbReference>
<dbReference type="AlphaFoldDB" id="A0A2N0VJR8"/>
<dbReference type="OrthoDB" id="9802344at2"/>
<name>A0A2N0VJR8_9BACT</name>
<dbReference type="NCBIfam" id="TIGR00738">
    <property type="entry name" value="rrf2_super"/>
    <property type="match status" value="1"/>
</dbReference>
<dbReference type="InterPro" id="IPR000944">
    <property type="entry name" value="Tscrpt_reg_Rrf2"/>
</dbReference>
<dbReference type="Gene3D" id="1.10.10.10">
    <property type="entry name" value="Winged helix-like DNA-binding domain superfamily/Winged helix DNA-binding domain"/>
    <property type="match status" value="1"/>
</dbReference>
<dbReference type="InterPro" id="IPR036388">
    <property type="entry name" value="WH-like_DNA-bd_sf"/>
</dbReference>
<evidence type="ECO:0000313" key="1">
    <source>
        <dbReference type="EMBL" id="PKD44445.1"/>
    </source>
</evidence>
<sequence length="136" mass="15303">MLSNSGKYGLRACEYLALQSGDTPVSTKRISRELDMPNEYLVKVLQKLKKAGLVRSKRGSNGGVLLARPASEIFLIDIIQASNPSFIEMYTDKGKPDTKLELSALFKDLEFLSDITFKFIKESTLSDFSEYRNIKI</sequence>
<dbReference type="InterPro" id="IPR036390">
    <property type="entry name" value="WH_DNA-bd_sf"/>
</dbReference>
<protein>
    <recommendedName>
        <fullName evidence="3">Rrf2 family transcriptional regulator</fullName>
    </recommendedName>
</protein>
<dbReference type="PROSITE" id="PS01332">
    <property type="entry name" value="HTH_RRF2_1"/>
    <property type="match status" value="1"/>
</dbReference>
<comment type="caution">
    <text evidence="1">The sequence shown here is derived from an EMBL/GenBank/DDBJ whole genome shotgun (WGS) entry which is preliminary data.</text>
</comment>
<dbReference type="PANTHER" id="PTHR33221">
    <property type="entry name" value="WINGED HELIX-TURN-HELIX TRANSCRIPTIONAL REGULATOR, RRF2 FAMILY"/>
    <property type="match status" value="1"/>
</dbReference>
<reference evidence="1 2" key="1">
    <citation type="submission" date="2017-11" db="EMBL/GenBank/DDBJ databases">
        <title>Rhodohalobacter 15182 sp. nov., isolated from a salt lake.</title>
        <authorList>
            <person name="Han S."/>
        </authorList>
    </citation>
    <scope>NUCLEOTIDE SEQUENCE [LARGE SCALE GENOMIC DNA]</scope>
    <source>
        <strain evidence="1 2">15182</strain>
    </source>
</reference>
<dbReference type="Pfam" id="PF02082">
    <property type="entry name" value="Rrf2"/>
    <property type="match status" value="1"/>
</dbReference>
<evidence type="ECO:0008006" key="3">
    <source>
        <dbReference type="Google" id="ProtNLM"/>
    </source>
</evidence>
<dbReference type="EMBL" id="PISP01000001">
    <property type="protein sequence ID" value="PKD44445.1"/>
    <property type="molecule type" value="Genomic_DNA"/>
</dbReference>
<dbReference type="GO" id="GO:0005829">
    <property type="term" value="C:cytosol"/>
    <property type="evidence" value="ECO:0007669"/>
    <property type="project" value="TreeGrafter"/>
</dbReference>